<sequence length="397" mass="45364">MSANPIQTIPQELLGKIFVHSLPSPPDLKPISLFNVPLVLLRVCRQWLNVAIATPELWTDVNMGTSGLRPDFSVMTRFTLSPIKTFKMFLKNSGALPVTLTLPRNSISGTSANMKNVIDILFGNFHRIGHLKGLTPFFAKFLYERRDEFPFRADNLRYLDLKYQSLDFLGTLTNLEFLDFGVYETDSLMVTDNVPKRIHIPSLRRLDIGIMSDVDFKYIIRSFDVPFLEELTLRTSPYWEADPAENLLDPLLSMKQIPPLRALTILGFKLMATLFKTWLPQFSNLETLKFLRWNSEPHDALNSFILDETDSTSWICPNLKELSFDNCSVHWSSVEDIVRSRVSVQNGTSHTEKSFLRKISLQKCVDLSNSFVDSLKDLENSSPGQLEVEIIDCSYID</sequence>
<protein>
    <recommendedName>
        <fullName evidence="3">F-box domain-containing protein</fullName>
    </recommendedName>
</protein>
<dbReference type="InterPro" id="IPR032675">
    <property type="entry name" value="LRR_dom_sf"/>
</dbReference>
<gene>
    <name evidence="1" type="ORF">M422DRAFT_31878</name>
</gene>
<organism evidence="1 2">
    <name type="scientific">Sphaerobolus stellatus (strain SS14)</name>
    <dbReference type="NCBI Taxonomy" id="990650"/>
    <lineage>
        <taxon>Eukaryota</taxon>
        <taxon>Fungi</taxon>
        <taxon>Dikarya</taxon>
        <taxon>Basidiomycota</taxon>
        <taxon>Agaricomycotina</taxon>
        <taxon>Agaricomycetes</taxon>
        <taxon>Phallomycetidae</taxon>
        <taxon>Geastrales</taxon>
        <taxon>Sphaerobolaceae</taxon>
        <taxon>Sphaerobolus</taxon>
    </lineage>
</organism>
<reference evidence="1 2" key="1">
    <citation type="submission" date="2014-06" db="EMBL/GenBank/DDBJ databases">
        <title>Evolutionary Origins and Diversification of the Mycorrhizal Mutualists.</title>
        <authorList>
            <consortium name="DOE Joint Genome Institute"/>
            <consortium name="Mycorrhizal Genomics Consortium"/>
            <person name="Kohler A."/>
            <person name="Kuo A."/>
            <person name="Nagy L.G."/>
            <person name="Floudas D."/>
            <person name="Copeland A."/>
            <person name="Barry K.W."/>
            <person name="Cichocki N."/>
            <person name="Veneault-Fourrey C."/>
            <person name="LaButti K."/>
            <person name="Lindquist E.A."/>
            <person name="Lipzen A."/>
            <person name="Lundell T."/>
            <person name="Morin E."/>
            <person name="Murat C."/>
            <person name="Riley R."/>
            <person name="Ohm R."/>
            <person name="Sun H."/>
            <person name="Tunlid A."/>
            <person name="Henrissat B."/>
            <person name="Grigoriev I.V."/>
            <person name="Hibbett D.S."/>
            <person name="Martin F."/>
        </authorList>
    </citation>
    <scope>NUCLEOTIDE SEQUENCE [LARGE SCALE GENOMIC DNA]</scope>
    <source>
        <strain evidence="1 2">SS14</strain>
    </source>
</reference>
<proteinExistence type="predicted"/>
<dbReference type="SUPFAM" id="SSF52047">
    <property type="entry name" value="RNI-like"/>
    <property type="match status" value="1"/>
</dbReference>
<keyword evidence="2" id="KW-1185">Reference proteome</keyword>
<dbReference type="Gene3D" id="3.80.10.10">
    <property type="entry name" value="Ribonuclease Inhibitor"/>
    <property type="match status" value="1"/>
</dbReference>
<dbReference type="OrthoDB" id="3016965at2759"/>
<evidence type="ECO:0008006" key="3">
    <source>
        <dbReference type="Google" id="ProtNLM"/>
    </source>
</evidence>
<dbReference type="EMBL" id="KN837138">
    <property type="protein sequence ID" value="KIJ41295.1"/>
    <property type="molecule type" value="Genomic_DNA"/>
</dbReference>
<evidence type="ECO:0000313" key="2">
    <source>
        <dbReference type="Proteomes" id="UP000054279"/>
    </source>
</evidence>
<name>A0A0C9VS89_SPHS4</name>
<evidence type="ECO:0000313" key="1">
    <source>
        <dbReference type="EMBL" id="KIJ41295.1"/>
    </source>
</evidence>
<dbReference type="HOGENOM" id="CLU_694780_0_0_1"/>
<accession>A0A0C9VS89</accession>
<dbReference type="Proteomes" id="UP000054279">
    <property type="component" value="Unassembled WGS sequence"/>
</dbReference>
<dbReference type="AlphaFoldDB" id="A0A0C9VS89"/>